<feature type="coiled-coil region" evidence="1">
    <location>
        <begin position="150"/>
        <end position="184"/>
    </location>
</feature>
<proteinExistence type="predicted"/>
<dbReference type="InterPro" id="IPR038389">
    <property type="entry name" value="PSMG2_sf"/>
</dbReference>
<dbReference type="InterPro" id="IPR019151">
    <property type="entry name" value="Proteasome_assmbl_chaperone_2"/>
</dbReference>
<keyword evidence="1" id="KW-0175">Coiled coil</keyword>
<dbReference type="Pfam" id="PF09754">
    <property type="entry name" value="PAC2"/>
    <property type="match status" value="1"/>
</dbReference>
<accession>X1I4A6</accession>
<comment type="caution">
    <text evidence="2">The sequence shown here is derived from an EMBL/GenBank/DDBJ whole genome shotgun (WGS) entry which is preliminary data.</text>
</comment>
<evidence type="ECO:0008006" key="3">
    <source>
        <dbReference type="Google" id="ProtNLM"/>
    </source>
</evidence>
<dbReference type="SUPFAM" id="SSF159659">
    <property type="entry name" value="Cgl1923-like"/>
    <property type="match status" value="1"/>
</dbReference>
<dbReference type="AlphaFoldDB" id="X1I4A6"/>
<reference evidence="2" key="1">
    <citation type="journal article" date="2014" name="Front. Microbiol.">
        <title>High frequency of phylogenetically diverse reductive dehalogenase-homologous genes in deep subseafloor sedimentary metagenomes.</title>
        <authorList>
            <person name="Kawai M."/>
            <person name="Futagami T."/>
            <person name="Toyoda A."/>
            <person name="Takaki Y."/>
            <person name="Nishi S."/>
            <person name="Hori S."/>
            <person name="Arai W."/>
            <person name="Tsubouchi T."/>
            <person name="Morono Y."/>
            <person name="Uchiyama I."/>
            <person name="Ito T."/>
            <person name="Fujiyama A."/>
            <person name="Inagaki F."/>
            <person name="Takami H."/>
        </authorList>
    </citation>
    <scope>NUCLEOTIDE SEQUENCE</scope>
    <source>
        <strain evidence="2">Expedition CK06-06</strain>
    </source>
</reference>
<dbReference type="PANTHER" id="PTHR35610:SF7">
    <property type="entry name" value="3-ISOPROPYLMALATE DEHYDRATASE"/>
    <property type="match status" value="1"/>
</dbReference>
<evidence type="ECO:0000256" key="1">
    <source>
        <dbReference type="SAM" id="Coils"/>
    </source>
</evidence>
<feature type="non-terminal residue" evidence="2">
    <location>
        <position position="1"/>
    </location>
</feature>
<gene>
    <name evidence="2" type="ORF">S03H2_60557</name>
</gene>
<dbReference type="Gene3D" id="3.40.50.10900">
    <property type="entry name" value="PAC-like subunit"/>
    <property type="match status" value="1"/>
</dbReference>
<sequence>EIPSAKVYYKSRKHKNKPDLFILTANYQPQTSQGVFDFSQKFCEAMDKITDSKIKMYISAGAMVIDRVRDKPLIHICGTDDKINESFLKYKDTTLMEGGVIAGANGILPAWAGQKGFAPGVCLLAETLPLPMMTLDPRASKALVVLLMEYFNIEMNFDELNKQIEEMEQVIDSYKKQANQFMKGPQEDRSSDSYFR</sequence>
<evidence type="ECO:0000313" key="2">
    <source>
        <dbReference type="EMBL" id="GAH77241.1"/>
    </source>
</evidence>
<organism evidence="2">
    <name type="scientific">marine sediment metagenome</name>
    <dbReference type="NCBI Taxonomy" id="412755"/>
    <lineage>
        <taxon>unclassified sequences</taxon>
        <taxon>metagenomes</taxon>
        <taxon>ecological metagenomes</taxon>
    </lineage>
</organism>
<dbReference type="EMBL" id="BARU01039033">
    <property type="protein sequence ID" value="GAH77241.1"/>
    <property type="molecule type" value="Genomic_DNA"/>
</dbReference>
<dbReference type="PANTHER" id="PTHR35610">
    <property type="entry name" value="3-ISOPROPYLMALATE DEHYDRATASE-RELATED"/>
    <property type="match status" value="1"/>
</dbReference>
<protein>
    <recommendedName>
        <fullName evidence="3">PAC2 family protein</fullName>
    </recommendedName>
</protein>
<name>X1I4A6_9ZZZZ</name>